<accession>A0A9P8TX73</accession>
<dbReference type="Proteomes" id="UP000827724">
    <property type="component" value="Unassembled WGS sequence"/>
</dbReference>
<dbReference type="EMBL" id="JAIWOZ010000003">
    <property type="protein sequence ID" value="KAH6608228.1"/>
    <property type="molecule type" value="Genomic_DNA"/>
</dbReference>
<sequence length="62" mass="6733">MDTGENALNKFSRENGDDTSEDEFSLSYNALLGRWASTGSFVAVGVIRTLVFAGQVLQSSSW</sequence>
<organism evidence="2 3">
    <name type="scientific">Trichoderma cornu-damae</name>
    <dbReference type="NCBI Taxonomy" id="654480"/>
    <lineage>
        <taxon>Eukaryota</taxon>
        <taxon>Fungi</taxon>
        <taxon>Dikarya</taxon>
        <taxon>Ascomycota</taxon>
        <taxon>Pezizomycotina</taxon>
        <taxon>Sordariomycetes</taxon>
        <taxon>Hypocreomycetidae</taxon>
        <taxon>Hypocreales</taxon>
        <taxon>Hypocreaceae</taxon>
        <taxon>Trichoderma</taxon>
    </lineage>
</organism>
<reference evidence="2" key="1">
    <citation type="submission" date="2021-08" db="EMBL/GenBank/DDBJ databases">
        <title>Chromosome-Level Trichoderma cornu-damae using Hi-C Data.</title>
        <authorList>
            <person name="Kim C.S."/>
        </authorList>
    </citation>
    <scope>NUCLEOTIDE SEQUENCE</scope>
    <source>
        <strain evidence="2">KA19-0412C</strain>
    </source>
</reference>
<name>A0A9P8TX73_9HYPO</name>
<evidence type="ECO:0000313" key="2">
    <source>
        <dbReference type="EMBL" id="KAH6608228.1"/>
    </source>
</evidence>
<feature type="region of interest" description="Disordered" evidence="1">
    <location>
        <begin position="1"/>
        <end position="21"/>
    </location>
</feature>
<comment type="caution">
    <text evidence="2">The sequence shown here is derived from an EMBL/GenBank/DDBJ whole genome shotgun (WGS) entry which is preliminary data.</text>
</comment>
<proteinExistence type="predicted"/>
<evidence type="ECO:0000313" key="3">
    <source>
        <dbReference type="Proteomes" id="UP000827724"/>
    </source>
</evidence>
<protein>
    <submittedName>
        <fullName evidence="2">Uncharacterized protein</fullName>
    </submittedName>
</protein>
<keyword evidence="3" id="KW-1185">Reference proteome</keyword>
<gene>
    <name evidence="2" type="ORF">Trco_004541</name>
</gene>
<evidence type="ECO:0000256" key="1">
    <source>
        <dbReference type="SAM" id="MobiDB-lite"/>
    </source>
</evidence>
<dbReference type="AlphaFoldDB" id="A0A9P8TX73"/>